<dbReference type="AlphaFoldDB" id="A0A9X8Y7K2"/>
<feature type="transmembrane region" description="Helical" evidence="2">
    <location>
        <begin position="484"/>
        <end position="504"/>
    </location>
</feature>
<evidence type="ECO:0000256" key="1">
    <source>
        <dbReference type="SAM" id="MobiDB-lite"/>
    </source>
</evidence>
<organism evidence="3 4">
    <name type="scientific">Harryflintia acetispora</name>
    <dbReference type="NCBI Taxonomy" id="1849041"/>
    <lineage>
        <taxon>Bacteria</taxon>
        <taxon>Bacillati</taxon>
        <taxon>Bacillota</taxon>
        <taxon>Clostridia</taxon>
        <taxon>Eubacteriales</taxon>
        <taxon>Oscillospiraceae</taxon>
        <taxon>Harryflintia</taxon>
    </lineage>
</organism>
<accession>A0A9X8Y7K2</accession>
<evidence type="ECO:0008006" key="5">
    <source>
        <dbReference type="Google" id="ProtNLM"/>
    </source>
</evidence>
<name>A0A9X8Y7K2_9FIRM</name>
<dbReference type="Proteomes" id="UP000294682">
    <property type="component" value="Unassembled WGS sequence"/>
</dbReference>
<keyword evidence="2" id="KW-0812">Transmembrane</keyword>
<gene>
    <name evidence="3" type="ORF">EDD78_11061</name>
</gene>
<reference evidence="3 4" key="1">
    <citation type="submission" date="2019-03" db="EMBL/GenBank/DDBJ databases">
        <title>Genomic Encyclopedia of Type Strains, Phase IV (KMG-IV): sequencing the most valuable type-strain genomes for metagenomic binning, comparative biology and taxonomic classification.</title>
        <authorList>
            <person name="Goeker M."/>
        </authorList>
    </citation>
    <scope>NUCLEOTIDE SEQUENCE [LARGE SCALE GENOMIC DNA]</scope>
    <source>
        <strain evidence="3 4">DSM 100433</strain>
    </source>
</reference>
<feature type="region of interest" description="Disordered" evidence="1">
    <location>
        <begin position="172"/>
        <end position="210"/>
    </location>
</feature>
<dbReference type="RefSeq" id="WP_132084970.1">
    <property type="nucleotide sequence ID" value="NZ_SLUK01000010.1"/>
</dbReference>
<protein>
    <recommendedName>
        <fullName evidence="5">CARDB domain-containing protein</fullName>
    </recommendedName>
</protein>
<dbReference type="EMBL" id="SLUK01000010">
    <property type="protein sequence ID" value="TCL42435.1"/>
    <property type="molecule type" value="Genomic_DNA"/>
</dbReference>
<comment type="caution">
    <text evidence="3">The sequence shown here is derived from an EMBL/GenBank/DDBJ whole genome shotgun (WGS) entry which is preliminary data.</text>
</comment>
<keyword evidence="2" id="KW-0472">Membrane</keyword>
<keyword evidence="4" id="KW-1185">Reference proteome</keyword>
<evidence type="ECO:0000313" key="4">
    <source>
        <dbReference type="Proteomes" id="UP000294682"/>
    </source>
</evidence>
<dbReference type="PANTHER" id="PTHR35902">
    <property type="entry name" value="S-LAYER DOMAIN-LIKE PROTEIN-RELATED"/>
    <property type="match status" value="1"/>
</dbReference>
<feature type="compositionally biased region" description="Low complexity" evidence="1">
    <location>
        <begin position="184"/>
        <end position="194"/>
    </location>
</feature>
<evidence type="ECO:0000313" key="3">
    <source>
        <dbReference type="EMBL" id="TCL42435.1"/>
    </source>
</evidence>
<sequence>MKQKTRMILKRVLPLILAVAMVLGVFSGLLATVVGAADKDVNENVRPGYVELRDLYLVEDEGDRDAASNPKYGNSYYARLELRITQKGREAGIKVDGDNPNFKVTADNDYAYFESKNSKDDFKFYETTNAKDDRHVFYLGVRPHEGNRTFRAMVKYEDDSYDILSRNLTELPYSSSYDDDDDSGSGTRRTSTNSSDDDDKEVAEDTMTPKILITDYEAPDSVQYGEEFKVTIKFMNNSKKKAIENMSMTITPPEGVSIVNGTNKRHYITIPQRQSTTETFHFKASKDLKLESIPIAVKFDGQYKVDGKYSGVVASEETIYVSSIPKPEEEDEEKQGRISRFEILNITPPDSLFPNEDGYLTVKVINKDLVSDAANVQLTISGNDLVNNGATEYHGALAHSSQAEIEIPVQFAQSGTFTCEAIVTYEDRDGKNEDGTDRVRINDVKKEFTVTVQEQPEEPSMDDFPPDVTVGGEMDGMQQGLSPLMIALIAVGGVIILIVVILVVRRVRKKKSGDDDEDI</sequence>
<proteinExistence type="predicted"/>
<keyword evidence="2" id="KW-1133">Transmembrane helix</keyword>
<evidence type="ECO:0000256" key="2">
    <source>
        <dbReference type="SAM" id="Phobius"/>
    </source>
</evidence>
<feature type="compositionally biased region" description="Acidic residues" evidence="1">
    <location>
        <begin position="195"/>
        <end position="204"/>
    </location>
</feature>